<dbReference type="PANTHER" id="PTHR46599">
    <property type="entry name" value="PIGGYBAC TRANSPOSABLE ELEMENT-DERIVED PROTEIN 4"/>
    <property type="match status" value="1"/>
</dbReference>
<dbReference type="AlphaFoldDB" id="A0A8S3X416"/>
<comment type="caution">
    <text evidence="2">The sequence shown here is derived from an EMBL/GenBank/DDBJ whole genome shotgun (WGS) entry which is preliminary data.</text>
</comment>
<sequence>MDISDLDFDLDIYQKDLQHIEALESSIFSEIRNFSEEEISNDAILPTKKRYRRVIGSSSESESGSVENYISNQIARIEKTSNSVQKWTRPRGHQPSVIAFTKPTGMKQPYARELKNSAAGEYFSVLVPDSLFETIANETNLFAQQSLSKTLKPKSRANEWKPTSKDEIKQLFGLILYMGLVKLPQINLYWSKDRVFGQHFPATVMSRNRFELLLRMIHFTDNETAGKSDRIFKIRPRPKL</sequence>
<organism evidence="2 3">
    <name type="scientific">Parnassius apollo</name>
    <name type="common">Apollo butterfly</name>
    <name type="synonym">Papilio apollo</name>
    <dbReference type="NCBI Taxonomy" id="110799"/>
    <lineage>
        <taxon>Eukaryota</taxon>
        <taxon>Metazoa</taxon>
        <taxon>Ecdysozoa</taxon>
        <taxon>Arthropoda</taxon>
        <taxon>Hexapoda</taxon>
        <taxon>Insecta</taxon>
        <taxon>Pterygota</taxon>
        <taxon>Neoptera</taxon>
        <taxon>Endopterygota</taxon>
        <taxon>Lepidoptera</taxon>
        <taxon>Glossata</taxon>
        <taxon>Ditrysia</taxon>
        <taxon>Papilionoidea</taxon>
        <taxon>Papilionidae</taxon>
        <taxon>Parnassiinae</taxon>
        <taxon>Parnassini</taxon>
        <taxon>Parnassius</taxon>
        <taxon>Parnassius</taxon>
    </lineage>
</organism>
<dbReference type="Proteomes" id="UP000691718">
    <property type="component" value="Unassembled WGS sequence"/>
</dbReference>
<dbReference type="OrthoDB" id="5876240at2759"/>
<gene>
    <name evidence="2" type="ORF">PAPOLLO_LOCUS13537</name>
</gene>
<protein>
    <submittedName>
        <fullName evidence="2">(apollo) hypothetical protein</fullName>
    </submittedName>
</protein>
<name>A0A8S3X416_PARAO</name>
<feature type="domain" description="PiggyBac transposable element-derived protein" evidence="1">
    <location>
        <begin position="121"/>
        <end position="236"/>
    </location>
</feature>
<proteinExistence type="predicted"/>
<dbReference type="EMBL" id="CAJQZP010000937">
    <property type="protein sequence ID" value="CAG4999430.1"/>
    <property type="molecule type" value="Genomic_DNA"/>
</dbReference>
<reference evidence="2" key="1">
    <citation type="submission" date="2021-04" db="EMBL/GenBank/DDBJ databases">
        <authorList>
            <person name="Tunstrom K."/>
        </authorList>
    </citation>
    <scope>NUCLEOTIDE SEQUENCE</scope>
</reference>
<evidence type="ECO:0000313" key="2">
    <source>
        <dbReference type="EMBL" id="CAG4999430.1"/>
    </source>
</evidence>
<dbReference type="PANTHER" id="PTHR46599:SF3">
    <property type="entry name" value="PIGGYBAC TRANSPOSABLE ELEMENT-DERIVED PROTEIN 4"/>
    <property type="match status" value="1"/>
</dbReference>
<evidence type="ECO:0000313" key="3">
    <source>
        <dbReference type="Proteomes" id="UP000691718"/>
    </source>
</evidence>
<evidence type="ECO:0000259" key="1">
    <source>
        <dbReference type="Pfam" id="PF13843"/>
    </source>
</evidence>
<accession>A0A8S3X416</accession>
<dbReference type="Pfam" id="PF13843">
    <property type="entry name" value="DDE_Tnp_1_7"/>
    <property type="match status" value="1"/>
</dbReference>
<keyword evidence="3" id="KW-1185">Reference proteome</keyword>
<dbReference type="InterPro" id="IPR029526">
    <property type="entry name" value="PGBD"/>
</dbReference>